<evidence type="ECO:0000256" key="1">
    <source>
        <dbReference type="SAM" id="Phobius"/>
    </source>
</evidence>
<dbReference type="Proteomes" id="UP000758603">
    <property type="component" value="Unassembled WGS sequence"/>
</dbReference>
<dbReference type="GeneID" id="70131402"/>
<feature type="transmembrane region" description="Helical" evidence="1">
    <location>
        <begin position="21"/>
        <end position="42"/>
    </location>
</feature>
<gene>
    <name evidence="2" type="ORF">BKA67DRAFT_561166</name>
</gene>
<evidence type="ECO:0000313" key="3">
    <source>
        <dbReference type="Proteomes" id="UP000758603"/>
    </source>
</evidence>
<keyword evidence="1" id="KW-0812">Transmembrane</keyword>
<feature type="transmembrane region" description="Helical" evidence="1">
    <location>
        <begin position="62"/>
        <end position="79"/>
    </location>
</feature>
<name>A0A9P8ZZZ1_9PEZI</name>
<keyword evidence="1" id="KW-1133">Transmembrane helix</keyword>
<reference evidence="2" key="1">
    <citation type="journal article" date="2021" name="Nat. Commun.">
        <title>Genetic determinants of endophytism in the Arabidopsis root mycobiome.</title>
        <authorList>
            <person name="Mesny F."/>
            <person name="Miyauchi S."/>
            <person name="Thiergart T."/>
            <person name="Pickel B."/>
            <person name="Atanasova L."/>
            <person name="Karlsson M."/>
            <person name="Huettel B."/>
            <person name="Barry K.W."/>
            <person name="Haridas S."/>
            <person name="Chen C."/>
            <person name="Bauer D."/>
            <person name="Andreopoulos W."/>
            <person name="Pangilinan J."/>
            <person name="LaButti K."/>
            <person name="Riley R."/>
            <person name="Lipzen A."/>
            <person name="Clum A."/>
            <person name="Drula E."/>
            <person name="Henrissat B."/>
            <person name="Kohler A."/>
            <person name="Grigoriev I.V."/>
            <person name="Martin F.M."/>
            <person name="Hacquard S."/>
        </authorList>
    </citation>
    <scope>NUCLEOTIDE SEQUENCE</scope>
    <source>
        <strain evidence="2">MPI-SDFR-AT-0073</strain>
    </source>
</reference>
<dbReference type="RefSeq" id="XP_045959850.1">
    <property type="nucleotide sequence ID" value="XM_046102510.1"/>
</dbReference>
<dbReference type="EMBL" id="JAGPXC010000003">
    <property type="protein sequence ID" value="KAH6655585.1"/>
    <property type="molecule type" value="Genomic_DNA"/>
</dbReference>
<accession>A0A9P8ZZZ1</accession>
<sequence>MKIDISTASLFPNEECASLSLVITYYNICPLSFLLTSVAAWWQRGTLLCTATMSLPLPRIVPLFWVLQFATYKSAYSMLCRTAKSIFRYLFRDSNLY</sequence>
<organism evidence="2 3">
    <name type="scientific">Truncatella angustata</name>
    <dbReference type="NCBI Taxonomy" id="152316"/>
    <lineage>
        <taxon>Eukaryota</taxon>
        <taxon>Fungi</taxon>
        <taxon>Dikarya</taxon>
        <taxon>Ascomycota</taxon>
        <taxon>Pezizomycotina</taxon>
        <taxon>Sordariomycetes</taxon>
        <taxon>Xylariomycetidae</taxon>
        <taxon>Amphisphaeriales</taxon>
        <taxon>Sporocadaceae</taxon>
        <taxon>Truncatella</taxon>
    </lineage>
</organism>
<keyword evidence="3" id="KW-1185">Reference proteome</keyword>
<dbReference type="AlphaFoldDB" id="A0A9P8ZZZ1"/>
<proteinExistence type="predicted"/>
<protein>
    <submittedName>
        <fullName evidence="2">Uncharacterized protein</fullName>
    </submittedName>
</protein>
<evidence type="ECO:0000313" key="2">
    <source>
        <dbReference type="EMBL" id="KAH6655585.1"/>
    </source>
</evidence>
<keyword evidence="1" id="KW-0472">Membrane</keyword>
<comment type="caution">
    <text evidence="2">The sequence shown here is derived from an EMBL/GenBank/DDBJ whole genome shotgun (WGS) entry which is preliminary data.</text>
</comment>